<dbReference type="Pfam" id="PF03323">
    <property type="entry name" value="GerA"/>
    <property type="match status" value="1"/>
</dbReference>
<evidence type="ECO:0000313" key="5">
    <source>
        <dbReference type="Proteomes" id="UP000297900"/>
    </source>
</evidence>
<organism evidence="4 5">
    <name type="scientific">Cohnella luojiensis</name>
    <dbReference type="NCBI Taxonomy" id="652876"/>
    <lineage>
        <taxon>Bacteria</taxon>
        <taxon>Bacillati</taxon>
        <taxon>Bacillota</taxon>
        <taxon>Bacilli</taxon>
        <taxon>Bacillales</taxon>
        <taxon>Paenibacillaceae</taxon>
        <taxon>Cohnella</taxon>
    </lineage>
</organism>
<evidence type="ECO:0000256" key="1">
    <source>
        <dbReference type="ARBA" id="ARBA00005278"/>
    </source>
</evidence>
<dbReference type="PIRSF" id="PIRSF005690">
    <property type="entry name" value="GerBA"/>
    <property type="match status" value="1"/>
</dbReference>
<dbReference type="PANTHER" id="PTHR22550">
    <property type="entry name" value="SPORE GERMINATION PROTEIN"/>
    <property type="match status" value="1"/>
</dbReference>
<dbReference type="InterPro" id="IPR004995">
    <property type="entry name" value="Spore_Ger"/>
</dbReference>
<dbReference type="RefSeq" id="WP_135154065.1">
    <property type="nucleotide sequence ID" value="NZ_SOMN01000038.1"/>
</dbReference>
<dbReference type="EMBL" id="SOMN01000038">
    <property type="protein sequence ID" value="TFE23079.1"/>
    <property type="molecule type" value="Genomic_DNA"/>
</dbReference>
<feature type="transmembrane region" description="Helical" evidence="3">
    <location>
        <begin position="276"/>
        <end position="298"/>
    </location>
</feature>
<sequence length="490" mass="55070">MLPNIHKALREISKSSDFVQTTITVQGKLLHFSYYASLINHEQFHHDLLSFIQTTNCEIENLDDLKALIPIEEIKASSDLKQISLSLTKGSIFLQIDPHLNEGLVVNIADLQLGLRTNNDTENEYSVIGPKVGFVENIDTNMNLLRKGLVSEKLIFEEHTIGSVSKTRVAIAYLEGITNPQHVNTVRQRLLDLDFEVIFDSSFLDQIIADNSNTLFPLLISTERVDRIKYSLISGQVAILSNGSPYVLSGPTTLFDFLISPEDYYLPWILGSFFRLIRYFGVAFSILATSFYVAILTFHYTVIPKELLSPIIESRINVPFLPLLEVLFLEITIELLREAGSRLPTKVGQTLGIVGGIVLGQAAVQAALTSNILLIIVSLSALASFTTPIFKMSNTIRFLRFPLIVLASFWGGLGIMIGIMFILGHLMRLKSLGSPYLVPLFPFRYKDYSDSFIRSSFTLTSNRNKYLRPILTKRYSLQEGKDIGDDYNNE</sequence>
<reference evidence="4 5" key="1">
    <citation type="submission" date="2019-03" db="EMBL/GenBank/DDBJ databases">
        <title>Cohnella endophytica sp. nov., a novel endophytic bacterium isolated from bark of Sonneratia apetala.</title>
        <authorList>
            <person name="Tuo L."/>
        </authorList>
    </citation>
    <scope>NUCLEOTIDE SEQUENCE [LARGE SCALE GENOMIC DNA]</scope>
    <source>
        <strain evidence="4 5">CCTCC AB 208254</strain>
    </source>
</reference>
<comment type="caution">
    <text evidence="4">The sequence shown here is derived from an EMBL/GenBank/DDBJ whole genome shotgun (WGS) entry which is preliminary data.</text>
</comment>
<dbReference type="PANTHER" id="PTHR22550:SF5">
    <property type="entry name" value="LEUCINE ZIPPER PROTEIN 4"/>
    <property type="match status" value="1"/>
</dbReference>
<dbReference type="AlphaFoldDB" id="A0A4Y8LS91"/>
<feature type="transmembrane region" description="Helical" evidence="3">
    <location>
        <begin position="372"/>
        <end position="390"/>
    </location>
</feature>
<keyword evidence="5" id="KW-1185">Reference proteome</keyword>
<proteinExistence type="inferred from homology"/>
<dbReference type="Proteomes" id="UP000297900">
    <property type="component" value="Unassembled WGS sequence"/>
</dbReference>
<keyword evidence="3" id="KW-0812">Transmembrane</keyword>
<comment type="similarity">
    <text evidence="1">Belongs to the GerABKA family.</text>
</comment>
<feature type="transmembrane region" description="Helical" evidence="3">
    <location>
        <begin position="402"/>
        <end position="427"/>
    </location>
</feature>
<accession>A0A4Y8LS91</accession>
<evidence type="ECO:0000256" key="3">
    <source>
        <dbReference type="SAM" id="Phobius"/>
    </source>
</evidence>
<dbReference type="GO" id="GO:0016020">
    <property type="term" value="C:membrane"/>
    <property type="evidence" value="ECO:0007669"/>
    <property type="project" value="InterPro"/>
</dbReference>
<keyword evidence="2 3" id="KW-0472">Membrane</keyword>
<evidence type="ECO:0000313" key="4">
    <source>
        <dbReference type="EMBL" id="TFE23079.1"/>
    </source>
</evidence>
<protein>
    <submittedName>
        <fullName evidence="4">Spore germination protein</fullName>
    </submittedName>
</protein>
<dbReference type="OrthoDB" id="1726708at2"/>
<gene>
    <name evidence="4" type="ORF">E2980_20230</name>
</gene>
<evidence type="ECO:0000256" key="2">
    <source>
        <dbReference type="ARBA" id="ARBA00023136"/>
    </source>
</evidence>
<name>A0A4Y8LS91_9BACL</name>
<dbReference type="InterPro" id="IPR050768">
    <property type="entry name" value="UPF0353/GerABKA_families"/>
</dbReference>
<keyword evidence="3" id="KW-1133">Transmembrane helix</keyword>
<dbReference type="GO" id="GO:0009847">
    <property type="term" value="P:spore germination"/>
    <property type="evidence" value="ECO:0007669"/>
    <property type="project" value="InterPro"/>
</dbReference>